<dbReference type="InterPro" id="IPR006553">
    <property type="entry name" value="Leu-rich_rpt_Cys-con_subtyp"/>
</dbReference>
<dbReference type="eggNOG" id="KOG4308">
    <property type="taxonomic scope" value="Eukaryota"/>
</dbReference>
<evidence type="ECO:0000256" key="1">
    <source>
        <dbReference type="ARBA" id="ARBA00004430"/>
    </source>
</evidence>
<evidence type="ECO:0000313" key="5">
    <source>
        <dbReference type="EMBL" id="EEH58900.1"/>
    </source>
</evidence>
<dbReference type="EMBL" id="GG663737">
    <property type="protein sequence ID" value="EEH58900.1"/>
    <property type="molecule type" value="Genomic_DNA"/>
</dbReference>
<dbReference type="InterPro" id="IPR001611">
    <property type="entry name" value="Leu-rich_rpt"/>
</dbReference>
<dbReference type="AlphaFoldDB" id="C1MPB3"/>
<dbReference type="GO" id="GO:0006913">
    <property type="term" value="P:nucleocytoplasmic transport"/>
    <property type="evidence" value="ECO:0007669"/>
    <property type="project" value="TreeGrafter"/>
</dbReference>
<dbReference type="SMART" id="SM00368">
    <property type="entry name" value="LRR_RI"/>
    <property type="match status" value="8"/>
</dbReference>
<dbReference type="PROSITE" id="PS51450">
    <property type="entry name" value="LRR"/>
    <property type="match status" value="1"/>
</dbReference>
<dbReference type="InterPro" id="IPR032675">
    <property type="entry name" value="LRR_dom_sf"/>
</dbReference>
<evidence type="ECO:0000256" key="2">
    <source>
        <dbReference type="ARBA" id="ARBA00022468"/>
    </source>
</evidence>
<dbReference type="GeneID" id="9682230"/>
<dbReference type="SMART" id="SM00367">
    <property type="entry name" value="LRR_CC"/>
    <property type="match status" value="5"/>
</dbReference>
<proteinExistence type="predicted"/>
<dbReference type="Pfam" id="PF10294">
    <property type="entry name" value="Methyltransf_16"/>
    <property type="match status" value="1"/>
</dbReference>
<organism evidence="6">
    <name type="scientific">Micromonas pusilla (strain CCMP1545)</name>
    <name type="common">Picoplanktonic green alga</name>
    <dbReference type="NCBI Taxonomy" id="564608"/>
    <lineage>
        <taxon>Eukaryota</taxon>
        <taxon>Viridiplantae</taxon>
        <taxon>Chlorophyta</taxon>
        <taxon>Mamiellophyceae</taxon>
        <taxon>Mamiellales</taxon>
        <taxon>Mamiellaceae</taxon>
        <taxon>Micromonas</taxon>
    </lineage>
</organism>
<dbReference type="Gene3D" id="3.80.10.10">
    <property type="entry name" value="Ribonuclease Inhibitor"/>
    <property type="match status" value="2"/>
</dbReference>
<dbReference type="GO" id="GO:0048471">
    <property type="term" value="C:perinuclear region of cytoplasm"/>
    <property type="evidence" value="ECO:0007669"/>
    <property type="project" value="TreeGrafter"/>
</dbReference>
<sequence length="708" mass="74028">MTSVPAEYVFNRGGETVCSRTLLRISSALPVLTTSSAPQVVVHAERAAEFPEETSSRACDETGHVAWQALPILCHFILSERGQRLMRDSRVLELGAGIGVPGLLAGRVCKEVVLTDSNDMVVERLRRNVELNAADMTCAGDAVRVANVAWGAELYPRDDVLERGAFDVVLGSDVVYSATSARTFLQTAKLAMAKTRGVTALAYIPRWPAVDRALYDALRELELAAEVVPLRSFSPSGVDFSFDGHSLPRGTCLLLIRCVGDCDDDEVEEIAPPPSIVTREHVLEVTIGPEHIDDILPETCRAAGLGNERSPAGSLIVDATGPFAVTQDQVEVLSKSLGASPLCGSVSKFTVRECWIGDKWPSMARGLSSCAQSLALLHANGDEIGSVAAGVVGDFTSSCPNLHTLDLSRNPFGDAGAEAFAVGFASCAALSSLTLAHCHIGDGGAAALARAFPRSLTTLNLSNNEITALGLSDIATALRLGKTPLLTHLILSGNEIGPACGAELAEALPVGTPDLEYIDLRGCSLTDPGLAWLAPSLPSCKNLTTMHLGSNGVGDVGAAALASSLAACPKLKHLGLAMNSIADGGAWDLVEELVGCKSLVSLNLKGNGLGDEGASAIADILAEVPTLEAVNLSDNDVGEEGAAALAECFEKVFTDSAGIFPWVRGLTVVLENNELSKEVRQRLETAASSVAATVKFSALVVRGTGFGR</sequence>
<dbReference type="InterPro" id="IPR029063">
    <property type="entry name" value="SAM-dependent_MTases_sf"/>
</dbReference>
<dbReference type="SUPFAM" id="SSF53335">
    <property type="entry name" value="S-adenosyl-L-methionine-dependent methyltransferases"/>
    <property type="match status" value="1"/>
</dbReference>
<dbReference type="OrthoDB" id="413520at2759"/>
<dbReference type="Pfam" id="PF13516">
    <property type="entry name" value="LRR_6"/>
    <property type="match status" value="7"/>
</dbReference>
<gene>
    <name evidence="5" type="ORF">MICPUCDRAFT_56213</name>
</gene>
<dbReference type="GO" id="GO:0005096">
    <property type="term" value="F:GTPase activator activity"/>
    <property type="evidence" value="ECO:0007669"/>
    <property type="project" value="UniProtKB-KW"/>
</dbReference>
<dbReference type="Proteomes" id="UP000001876">
    <property type="component" value="Unassembled WGS sequence"/>
</dbReference>
<dbReference type="PANTHER" id="PTHR24113">
    <property type="entry name" value="RAN GTPASE-ACTIVATING PROTEIN 1"/>
    <property type="match status" value="1"/>
</dbReference>
<name>C1MPB3_MICPC</name>
<dbReference type="RefSeq" id="XP_003057255.1">
    <property type="nucleotide sequence ID" value="XM_003057209.1"/>
</dbReference>
<dbReference type="GO" id="GO:0005930">
    <property type="term" value="C:axoneme"/>
    <property type="evidence" value="ECO:0007669"/>
    <property type="project" value="UniProtKB-SubCell"/>
</dbReference>
<dbReference type="OMA" id="GHVAWQA"/>
<dbReference type="GO" id="GO:0005829">
    <property type="term" value="C:cytosol"/>
    <property type="evidence" value="ECO:0007669"/>
    <property type="project" value="TreeGrafter"/>
</dbReference>
<dbReference type="GO" id="GO:0031267">
    <property type="term" value="F:small GTPase binding"/>
    <property type="evidence" value="ECO:0007669"/>
    <property type="project" value="TreeGrafter"/>
</dbReference>
<comment type="subcellular location">
    <subcellularLocation>
        <location evidence="1">Cytoplasm</location>
        <location evidence="1">Cytoskeleton</location>
        <location evidence="1">Cilium axoneme</location>
    </subcellularLocation>
</comment>
<accession>C1MPB3</accession>
<protein>
    <submittedName>
        <fullName evidence="5">Predicted protein</fullName>
    </submittedName>
</protein>
<reference evidence="5 6" key="1">
    <citation type="journal article" date="2009" name="Science">
        <title>Green evolution and dynamic adaptations revealed by genomes of the marine picoeukaryotes Micromonas.</title>
        <authorList>
            <person name="Worden A.Z."/>
            <person name="Lee J.H."/>
            <person name="Mock T."/>
            <person name="Rouze P."/>
            <person name="Simmons M.P."/>
            <person name="Aerts A.L."/>
            <person name="Allen A.E."/>
            <person name="Cuvelier M.L."/>
            <person name="Derelle E."/>
            <person name="Everett M.V."/>
            <person name="Foulon E."/>
            <person name="Grimwood J."/>
            <person name="Gundlach H."/>
            <person name="Henrissat B."/>
            <person name="Napoli C."/>
            <person name="McDonald S.M."/>
            <person name="Parker M.S."/>
            <person name="Rombauts S."/>
            <person name="Salamov A."/>
            <person name="Von Dassow P."/>
            <person name="Badger J.H."/>
            <person name="Coutinho P.M."/>
            <person name="Demir E."/>
            <person name="Dubchak I."/>
            <person name="Gentemann C."/>
            <person name="Eikrem W."/>
            <person name="Gready J.E."/>
            <person name="John U."/>
            <person name="Lanier W."/>
            <person name="Lindquist E.A."/>
            <person name="Lucas S."/>
            <person name="Mayer K.F."/>
            <person name="Moreau H."/>
            <person name="Not F."/>
            <person name="Otillar R."/>
            <person name="Panaud O."/>
            <person name="Pangilinan J."/>
            <person name="Paulsen I."/>
            <person name="Piegu B."/>
            <person name="Poliakov A."/>
            <person name="Robbens S."/>
            <person name="Schmutz J."/>
            <person name="Toulza E."/>
            <person name="Wyss T."/>
            <person name="Zelensky A."/>
            <person name="Zhou K."/>
            <person name="Armbrust E.V."/>
            <person name="Bhattacharya D."/>
            <person name="Goodenough U.W."/>
            <person name="Van de Peer Y."/>
            <person name="Grigoriev I.V."/>
        </authorList>
    </citation>
    <scope>NUCLEOTIDE SEQUENCE [LARGE SCALE GENOMIC DNA]</scope>
    <source>
        <strain evidence="5 6">CCMP1545</strain>
    </source>
</reference>
<dbReference type="InterPro" id="IPR027038">
    <property type="entry name" value="RanGap"/>
</dbReference>
<evidence type="ECO:0000256" key="3">
    <source>
        <dbReference type="ARBA" id="ARBA00022614"/>
    </source>
</evidence>
<dbReference type="KEGG" id="mpp:MICPUCDRAFT_56213"/>
<dbReference type="Gene3D" id="3.40.50.150">
    <property type="entry name" value="Vaccinia Virus protein VP39"/>
    <property type="match status" value="1"/>
</dbReference>
<keyword evidence="4" id="KW-0677">Repeat</keyword>
<dbReference type="InterPro" id="IPR019410">
    <property type="entry name" value="Methyltransf_16"/>
</dbReference>
<keyword evidence="2" id="KW-0343">GTPase activation</keyword>
<keyword evidence="6" id="KW-1185">Reference proteome</keyword>
<dbReference type="SUPFAM" id="SSF52047">
    <property type="entry name" value="RNI-like"/>
    <property type="match status" value="1"/>
</dbReference>
<evidence type="ECO:0000256" key="4">
    <source>
        <dbReference type="ARBA" id="ARBA00022737"/>
    </source>
</evidence>
<keyword evidence="3" id="KW-0433">Leucine-rich repeat</keyword>
<dbReference type="STRING" id="564608.C1MPB3"/>
<evidence type="ECO:0000313" key="6">
    <source>
        <dbReference type="Proteomes" id="UP000001876"/>
    </source>
</evidence>
<dbReference type="PANTHER" id="PTHR24113:SF12">
    <property type="entry name" value="RAN GTPASE-ACTIVATING PROTEIN 1"/>
    <property type="match status" value="1"/>
</dbReference>
<dbReference type="GO" id="GO:0005634">
    <property type="term" value="C:nucleus"/>
    <property type="evidence" value="ECO:0007669"/>
    <property type="project" value="TreeGrafter"/>
</dbReference>